<feature type="region of interest" description="Disordered" evidence="1">
    <location>
        <begin position="154"/>
        <end position="195"/>
    </location>
</feature>
<feature type="compositionally biased region" description="Basic and acidic residues" evidence="1">
    <location>
        <begin position="186"/>
        <end position="195"/>
    </location>
</feature>
<proteinExistence type="predicted"/>
<evidence type="ECO:0000313" key="3">
    <source>
        <dbReference type="Proteomes" id="UP000219338"/>
    </source>
</evidence>
<feature type="compositionally biased region" description="Polar residues" evidence="1">
    <location>
        <begin position="320"/>
        <end position="341"/>
    </location>
</feature>
<dbReference type="EMBL" id="FUEG01000011">
    <property type="protein sequence ID" value="SJL09735.1"/>
    <property type="molecule type" value="Genomic_DNA"/>
</dbReference>
<evidence type="ECO:0000313" key="2">
    <source>
        <dbReference type="EMBL" id="SJL09735.1"/>
    </source>
</evidence>
<feature type="compositionally biased region" description="Basic residues" evidence="1">
    <location>
        <begin position="83"/>
        <end position="93"/>
    </location>
</feature>
<feature type="compositionally biased region" description="Polar residues" evidence="1">
    <location>
        <begin position="59"/>
        <end position="80"/>
    </location>
</feature>
<accession>A0A284RM01</accession>
<dbReference type="OMA" id="RARDMEY"/>
<feature type="region of interest" description="Disordered" evidence="1">
    <location>
        <begin position="373"/>
        <end position="406"/>
    </location>
</feature>
<evidence type="ECO:0000256" key="1">
    <source>
        <dbReference type="SAM" id="MobiDB-lite"/>
    </source>
</evidence>
<organism evidence="2 3">
    <name type="scientific">Armillaria ostoyae</name>
    <name type="common">Armillaria root rot fungus</name>
    <dbReference type="NCBI Taxonomy" id="47428"/>
    <lineage>
        <taxon>Eukaryota</taxon>
        <taxon>Fungi</taxon>
        <taxon>Dikarya</taxon>
        <taxon>Basidiomycota</taxon>
        <taxon>Agaricomycotina</taxon>
        <taxon>Agaricomycetes</taxon>
        <taxon>Agaricomycetidae</taxon>
        <taxon>Agaricales</taxon>
        <taxon>Marasmiineae</taxon>
        <taxon>Physalacriaceae</taxon>
        <taxon>Armillaria</taxon>
    </lineage>
</organism>
<feature type="region of interest" description="Disordered" evidence="1">
    <location>
        <begin position="24"/>
        <end position="117"/>
    </location>
</feature>
<gene>
    <name evidence="2" type="ORF">ARMOST_13116</name>
</gene>
<reference evidence="3" key="1">
    <citation type="journal article" date="2017" name="Nat. Ecol. Evol.">
        <title>Genome expansion and lineage-specific genetic innovations in the forest pathogenic fungi Armillaria.</title>
        <authorList>
            <person name="Sipos G."/>
            <person name="Prasanna A.N."/>
            <person name="Walter M.C."/>
            <person name="O'Connor E."/>
            <person name="Balint B."/>
            <person name="Krizsan K."/>
            <person name="Kiss B."/>
            <person name="Hess J."/>
            <person name="Varga T."/>
            <person name="Slot J."/>
            <person name="Riley R."/>
            <person name="Boka B."/>
            <person name="Rigling D."/>
            <person name="Barry K."/>
            <person name="Lee J."/>
            <person name="Mihaltcheva S."/>
            <person name="LaButti K."/>
            <person name="Lipzen A."/>
            <person name="Waldron R."/>
            <person name="Moloney N.M."/>
            <person name="Sperisen C."/>
            <person name="Kredics L."/>
            <person name="Vagvoelgyi C."/>
            <person name="Patrignani A."/>
            <person name="Fitzpatrick D."/>
            <person name="Nagy I."/>
            <person name="Doyle S."/>
            <person name="Anderson J.B."/>
            <person name="Grigoriev I.V."/>
            <person name="Gueldener U."/>
            <person name="Muensterkoetter M."/>
            <person name="Nagy L.G."/>
        </authorList>
    </citation>
    <scope>NUCLEOTIDE SEQUENCE [LARGE SCALE GENOMIC DNA]</scope>
    <source>
        <strain evidence="3">C18/9</strain>
    </source>
</reference>
<keyword evidence="3" id="KW-1185">Reference proteome</keyword>
<name>A0A284RM01_ARMOS</name>
<feature type="compositionally biased region" description="Basic residues" evidence="1">
    <location>
        <begin position="391"/>
        <end position="401"/>
    </location>
</feature>
<feature type="region of interest" description="Disordered" evidence="1">
    <location>
        <begin position="317"/>
        <end position="351"/>
    </location>
</feature>
<dbReference type="OrthoDB" id="3067135at2759"/>
<sequence length="471" mass="52501">MENEGRDFVVRRKRKRYAVDPCLGFYATPEPPVKTEPIPNAPPTSPALHPTVEERTPSPIASPTMEQQVSVHDFLTTSAAKTWAKRYRSKRRARDMEYAPSPEKAQRRGSKKSVGQRLLQAAVATGVEPSDSFMQDIVDASATRRPLQFQVVADEGKSSNRRQWSLVDPKKTTPFPRGTSFAPKTKRSDADDPVRVKPRQPLTQWHTINHGSPTKEPLARTKSRVKLFQCPPLSFIPLHAAEESYSRNKDQSRSRPTRLLLEVGRESLTFVEEPLPQKLLSAQPASDMYILDESQQINPETPLPKISSFHDLQADIRDPCSSSGISSQPLMSDDASTLNISPTPPIATDNNAQTMRPLASFLESFLETVRTATQMQESQNLSRPSTSARGTRPRPRPRPRPRSAALTQQRLTFNSVAPDDSRTYASGSFVHDVFSHELDLEGGDVDFLNDAPVTTNLADVLSLSQYQVVLK</sequence>
<dbReference type="Proteomes" id="UP000219338">
    <property type="component" value="Unassembled WGS sequence"/>
</dbReference>
<feature type="compositionally biased region" description="Pro residues" evidence="1">
    <location>
        <begin position="29"/>
        <end position="45"/>
    </location>
</feature>
<dbReference type="AlphaFoldDB" id="A0A284RM01"/>
<protein>
    <submittedName>
        <fullName evidence="2">Uncharacterized protein</fullName>
    </submittedName>
</protein>